<evidence type="ECO:0000256" key="4">
    <source>
        <dbReference type="ARBA" id="ARBA00023052"/>
    </source>
</evidence>
<evidence type="ECO:0000259" key="7">
    <source>
        <dbReference type="Pfam" id="PF02775"/>
    </source>
</evidence>
<evidence type="ECO:0000256" key="2">
    <source>
        <dbReference type="ARBA" id="ARBA00022723"/>
    </source>
</evidence>
<organism evidence="9">
    <name type="scientific">uncultured Eggerthella sp. SMG5</name>
    <dbReference type="NCBI Taxonomy" id="1131820"/>
    <lineage>
        <taxon>Bacteria</taxon>
        <taxon>Bacillati</taxon>
        <taxon>Actinomycetota</taxon>
        <taxon>Coriobacteriia</taxon>
        <taxon>Eggerthellales</taxon>
        <taxon>Eggerthellaceae</taxon>
        <taxon>Eggerthella</taxon>
        <taxon>environmental samples</taxon>
    </lineage>
</organism>
<dbReference type="PANTHER" id="PTHR42916">
    <property type="entry name" value="2-SUCCINYL-5-ENOLPYRUVYL-6-HYDROXY-3-CYCLOHEXENE-1-CARBOXYLATE SYNTHASE"/>
    <property type="match status" value="1"/>
</dbReference>
<dbReference type="EMBL" id="JQ269598">
    <property type="protein sequence ID" value="AFA54869.1"/>
    <property type="molecule type" value="Genomic_DNA"/>
</dbReference>
<comment type="cofactor">
    <cofactor evidence="6">
        <name>thiamine diphosphate</name>
        <dbReference type="ChEBI" id="CHEBI:58937"/>
    </cofactor>
    <text evidence="6">Binds 1 thiamine pyrophosphate per subunit.</text>
</comment>
<dbReference type="InterPro" id="IPR004433">
    <property type="entry name" value="MenaQ_synth_MenD"/>
</dbReference>
<evidence type="ECO:0000259" key="8">
    <source>
        <dbReference type="Pfam" id="PF02776"/>
    </source>
</evidence>
<dbReference type="UniPathway" id="UPA01057">
    <property type="reaction ID" value="UER00164"/>
</dbReference>
<dbReference type="CDD" id="cd02009">
    <property type="entry name" value="TPP_SHCHC_synthase"/>
    <property type="match status" value="1"/>
</dbReference>
<reference evidence="9" key="1">
    <citation type="journal article" date="2012" name="ISME J.">
        <title>Functional metagenomics reveals novel salt tolerance loci from the human gut microbiome.</title>
        <authorList>
            <person name="Culligan E.P."/>
            <person name="Sleator R.D."/>
            <person name="Marchesi J.R."/>
            <person name="Hill C."/>
        </authorList>
    </citation>
    <scope>NUCLEOTIDE SEQUENCE</scope>
</reference>
<dbReference type="GO" id="GO:0070204">
    <property type="term" value="F:2-succinyl-5-enolpyruvyl-6-hydroxy-3-cyclohexene-1-carboxylic-acid synthase activity"/>
    <property type="evidence" value="ECO:0007669"/>
    <property type="project" value="UniProtKB-UniRule"/>
</dbReference>
<dbReference type="GO" id="GO:0030976">
    <property type="term" value="F:thiamine pyrophosphate binding"/>
    <property type="evidence" value="ECO:0007669"/>
    <property type="project" value="UniProtKB-UniRule"/>
</dbReference>
<sequence length="623" mass="67264">MAEKEEDLLVDEEDQATDAPELAIAQKKRALGTYVGAFFDELMRAGVRDVVVSPGSRSTPLSMVAHEAHARFGSAFNLYLDIDERGAAFFALGIAKATGRAVCVICTSGTALANYYPAVMEAEISRVPLIVLSGDRPARLQGLGAPQTCDQNKAFSDHVRRFFAMPEPSDSPKYVAHVRQVARETVIAAAPGTHASAPVHVNFPFDEPLVPDTAMPDLFDAGRVAAADDLPALVRTEHELSSRDAASLVDFLDSHTVVVLAGEGTFSAEAVADSTRRDREAQALLAFAERFDAPLLADPLSHLRTYGHPAVICGYDRIMGSDEMPAFDAVVRFGRYPVSKRATQAIEACQAAQIVVDPLTTRDFNSQTTTFVAANPLDFVVALLEAGTVPNPEESMAYAPLPQNVHEWGLIDRARTERILATDFAADSQFEGSYLRAVLEGIPAESLLFTANSMSVRALDAFYVSQAKHLTVLANRGLNGIDGTVSTALGAAQSFKQTVMVTGDLTLLHDLNSLALQGEMLLRERQGSPRPSIVIVLLNNNGGAIFDMLPQKSDESYFERLFLTPQKVDFAAAAGAFGVPTATVHTVAEFKQAFSGFLGEQGISLIEVPLPLTGVRERYDQYW</sequence>
<keyword evidence="1 6" id="KW-0808">Transferase</keyword>
<evidence type="ECO:0000256" key="5">
    <source>
        <dbReference type="ARBA" id="ARBA00023211"/>
    </source>
</evidence>
<keyword evidence="3 6" id="KW-0460">Magnesium</keyword>
<keyword evidence="6" id="KW-0474">Menaquinone biosynthesis</keyword>
<dbReference type="NCBIfam" id="TIGR00173">
    <property type="entry name" value="menD"/>
    <property type="match status" value="1"/>
</dbReference>
<dbReference type="GO" id="GO:0030145">
    <property type="term" value="F:manganese ion binding"/>
    <property type="evidence" value="ECO:0007669"/>
    <property type="project" value="UniProtKB-UniRule"/>
</dbReference>
<name>H6WNT8_9ACTN</name>
<comment type="subunit">
    <text evidence="6">Homodimer.</text>
</comment>
<proteinExistence type="inferred from homology"/>
<evidence type="ECO:0000313" key="9">
    <source>
        <dbReference type="EMBL" id="AFA54869.1"/>
    </source>
</evidence>
<dbReference type="AlphaFoldDB" id="H6WNT8"/>
<dbReference type="Gene3D" id="3.40.50.1220">
    <property type="entry name" value="TPP-binding domain"/>
    <property type="match status" value="1"/>
</dbReference>
<dbReference type="GO" id="GO:0000287">
    <property type="term" value="F:magnesium ion binding"/>
    <property type="evidence" value="ECO:0007669"/>
    <property type="project" value="UniProtKB-UniRule"/>
</dbReference>
<comment type="cofactor">
    <cofactor evidence="6">
        <name>Mg(2+)</name>
        <dbReference type="ChEBI" id="CHEBI:18420"/>
    </cofactor>
    <cofactor evidence="6">
        <name>Mn(2+)</name>
        <dbReference type="ChEBI" id="CHEBI:29035"/>
    </cofactor>
</comment>
<dbReference type="GO" id="GO:0009234">
    <property type="term" value="P:menaquinone biosynthetic process"/>
    <property type="evidence" value="ECO:0007669"/>
    <property type="project" value="UniProtKB-UniRule"/>
</dbReference>
<dbReference type="InterPro" id="IPR029061">
    <property type="entry name" value="THDP-binding"/>
</dbReference>
<dbReference type="InterPro" id="IPR012001">
    <property type="entry name" value="Thiamin_PyroP_enz_TPP-bd_dom"/>
</dbReference>
<dbReference type="InterPro" id="IPR011766">
    <property type="entry name" value="TPP_enzyme_TPP-bd"/>
</dbReference>
<dbReference type="HAMAP" id="MF_01659">
    <property type="entry name" value="MenD"/>
    <property type="match status" value="1"/>
</dbReference>
<feature type="domain" description="Thiamine pyrophosphate enzyme TPP-binding" evidence="7">
    <location>
        <begin position="465"/>
        <end position="608"/>
    </location>
</feature>
<dbReference type="PANTHER" id="PTHR42916:SF1">
    <property type="entry name" value="PROTEIN PHYLLO, CHLOROPLASTIC"/>
    <property type="match status" value="1"/>
</dbReference>
<dbReference type="EC" id="2.2.1.9" evidence="6"/>
<feature type="domain" description="Thiamine pyrophosphate enzyme N-terminal TPP-binding" evidence="8">
    <location>
        <begin position="37"/>
        <end position="153"/>
    </location>
</feature>
<dbReference type="Gene3D" id="3.40.50.970">
    <property type="match status" value="2"/>
</dbReference>
<comment type="catalytic activity">
    <reaction evidence="6">
        <text>isochorismate + 2-oxoglutarate + H(+) = 5-enolpyruvoyl-6-hydroxy-2-succinyl-cyclohex-3-ene-1-carboxylate + CO2</text>
        <dbReference type="Rhea" id="RHEA:25593"/>
        <dbReference type="ChEBI" id="CHEBI:15378"/>
        <dbReference type="ChEBI" id="CHEBI:16526"/>
        <dbReference type="ChEBI" id="CHEBI:16810"/>
        <dbReference type="ChEBI" id="CHEBI:29780"/>
        <dbReference type="ChEBI" id="CHEBI:58818"/>
        <dbReference type="EC" id="2.2.1.9"/>
    </reaction>
</comment>
<keyword evidence="2 6" id="KW-0479">Metal-binding</keyword>
<protein>
    <recommendedName>
        <fullName evidence="6">2-succinyl-5-enolpyruvyl-6-hydroxy-3-cyclohexene-1-carboxylate synthase</fullName>
        <shortName evidence="6">SEPHCHC synthase</shortName>
        <ecNumber evidence="6">2.2.1.9</ecNumber>
    </recommendedName>
    <alternativeName>
        <fullName evidence="6">Menaquinone biosynthesis protein MenD</fullName>
    </alternativeName>
</protein>
<accession>H6WNT8</accession>
<gene>
    <name evidence="6" type="primary">menD</name>
</gene>
<comment type="pathway">
    <text evidence="6">Quinol/quinone metabolism; 1,4-dihydroxy-2-naphthoate biosynthesis; 1,4-dihydroxy-2-naphthoate from chorismate: step 2/7.</text>
</comment>
<evidence type="ECO:0000256" key="3">
    <source>
        <dbReference type="ARBA" id="ARBA00022842"/>
    </source>
</evidence>
<comment type="similarity">
    <text evidence="6">Belongs to the TPP enzyme family. MenD subfamily.</text>
</comment>
<dbReference type="Pfam" id="PF02775">
    <property type="entry name" value="TPP_enzyme_C"/>
    <property type="match status" value="1"/>
</dbReference>
<evidence type="ECO:0000256" key="1">
    <source>
        <dbReference type="ARBA" id="ARBA00022679"/>
    </source>
</evidence>
<dbReference type="CDD" id="cd07037">
    <property type="entry name" value="TPP_PYR_MenD"/>
    <property type="match status" value="1"/>
</dbReference>
<keyword evidence="5 6" id="KW-0464">Manganese</keyword>
<dbReference type="UniPathway" id="UPA00079"/>
<comment type="function">
    <text evidence="6">Catalyzes the thiamine diphosphate-dependent decarboxylation of 2-oxoglutarate and the subsequent addition of the resulting succinic semialdehyde-thiamine pyrophosphate anion to isochorismate to yield 2-succinyl-5-enolpyruvyl-6-hydroxy-3-cyclohexene-1-carboxylate (SEPHCHC).</text>
</comment>
<comment type="pathway">
    <text evidence="6">Quinol/quinone metabolism; menaquinone biosynthesis.</text>
</comment>
<evidence type="ECO:0000256" key="6">
    <source>
        <dbReference type="HAMAP-Rule" id="MF_01659"/>
    </source>
</evidence>
<dbReference type="Pfam" id="PF02776">
    <property type="entry name" value="TPP_enzyme_N"/>
    <property type="match status" value="1"/>
</dbReference>
<keyword evidence="4 6" id="KW-0786">Thiamine pyrophosphate</keyword>
<dbReference type="PIRSF" id="PIRSF004983">
    <property type="entry name" value="MenD"/>
    <property type="match status" value="1"/>
</dbReference>
<dbReference type="SUPFAM" id="SSF52518">
    <property type="entry name" value="Thiamin diphosphate-binding fold (THDP-binding)"/>
    <property type="match status" value="2"/>
</dbReference>